<dbReference type="VEuPathDB" id="FungiDB:H257_16455"/>
<evidence type="ECO:0000313" key="1">
    <source>
        <dbReference type="EMBL" id="ETV67370.1"/>
    </source>
</evidence>
<dbReference type="EMBL" id="KI913199">
    <property type="protein sequence ID" value="ETV67370.1"/>
    <property type="molecule type" value="Genomic_DNA"/>
</dbReference>
<reference evidence="1" key="1">
    <citation type="submission" date="2013-12" db="EMBL/GenBank/DDBJ databases">
        <title>The Genome Sequence of Aphanomyces astaci APO3.</title>
        <authorList>
            <consortium name="The Broad Institute Genomics Platform"/>
            <person name="Russ C."/>
            <person name="Tyler B."/>
            <person name="van West P."/>
            <person name="Dieguez-Uribeondo J."/>
            <person name="Young S.K."/>
            <person name="Zeng Q."/>
            <person name="Gargeya S."/>
            <person name="Fitzgerald M."/>
            <person name="Abouelleil A."/>
            <person name="Alvarado L."/>
            <person name="Chapman S.B."/>
            <person name="Gainer-Dewar J."/>
            <person name="Goldberg J."/>
            <person name="Griggs A."/>
            <person name="Gujja S."/>
            <person name="Hansen M."/>
            <person name="Howarth C."/>
            <person name="Imamovic A."/>
            <person name="Ireland A."/>
            <person name="Larimer J."/>
            <person name="McCowan C."/>
            <person name="Murphy C."/>
            <person name="Pearson M."/>
            <person name="Poon T.W."/>
            <person name="Priest M."/>
            <person name="Roberts A."/>
            <person name="Saif S."/>
            <person name="Shea T."/>
            <person name="Sykes S."/>
            <person name="Wortman J."/>
            <person name="Nusbaum C."/>
            <person name="Birren B."/>
        </authorList>
    </citation>
    <scope>NUCLEOTIDE SEQUENCE [LARGE SCALE GENOMIC DNA]</scope>
    <source>
        <strain evidence="1">APO3</strain>
    </source>
</reference>
<gene>
    <name evidence="1" type="ORF">H257_16455</name>
</gene>
<name>W4FIQ1_APHAT</name>
<accession>W4FIQ1</accession>
<proteinExistence type="predicted"/>
<sequence length="70" mass="8012">MHSIAFKLQALKLLESMNDTKRTQLLAFDGNKKLMKMQPGGRHEVFPHPSGLVQFINELRDAERGLTIYT</sequence>
<dbReference type="OrthoDB" id="94247at2759"/>
<dbReference type="AlphaFoldDB" id="W4FIQ1"/>
<protein>
    <submittedName>
        <fullName evidence="1">Uncharacterized protein</fullName>
    </submittedName>
</protein>
<dbReference type="RefSeq" id="XP_009843185.1">
    <property type="nucleotide sequence ID" value="XM_009844883.1"/>
</dbReference>
<organism evidence="1">
    <name type="scientific">Aphanomyces astaci</name>
    <name type="common">Crayfish plague agent</name>
    <dbReference type="NCBI Taxonomy" id="112090"/>
    <lineage>
        <taxon>Eukaryota</taxon>
        <taxon>Sar</taxon>
        <taxon>Stramenopiles</taxon>
        <taxon>Oomycota</taxon>
        <taxon>Saprolegniomycetes</taxon>
        <taxon>Saprolegniales</taxon>
        <taxon>Verrucalvaceae</taxon>
        <taxon>Aphanomyces</taxon>
    </lineage>
</organism>
<dbReference type="GeneID" id="20818451"/>